<dbReference type="InterPro" id="IPR012677">
    <property type="entry name" value="Nucleotide-bd_a/b_plait_sf"/>
</dbReference>
<sequence length="255" mass="28194">MQYQRDSKPHARLNNFHGTKKQLLGHHVQPAWKPNAVSAPSKQFEASGNKILLSRLPTDVGEKEVEVWARFFSIFTQLTEYAELPSPCLVAAVQELFRKTVGPVKDCFMIYNSQSKSKGMAIVTFSKASDASSAKAKYHGKIVDGRRPLKIEFITDDIPSAASQPQPKPLTLLERLGEPVTNVPIASTPAAKPASKKNSSGKPAPVPPVPETQPVRRQRMKKGPKRLNKREPVTAAQLDQDMDVYRTGVQSMDNL</sequence>
<dbReference type="InterPro" id="IPR000504">
    <property type="entry name" value="RRM_dom"/>
</dbReference>
<dbReference type="InterPro" id="IPR035979">
    <property type="entry name" value="RBD_domain_sf"/>
</dbReference>
<dbReference type="Gene3D" id="3.30.70.330">
    <property type="match status" value="1"/>
</dbReference>
<organism evidence="5 6">
    <name type="scientific">Candolleomyces eurysporus</name>
    <dbReference type="NCBI Taxonomy" id="2828524"/>
    <lineage>
        <taxon>Eukaryota</taxon>
        <taxon>Fungi</taxon>
        <taxon>Dikarya</taxon>
        <taxon>Basidiomycota</taxon>
        <taxon>Agaricomycotina</taxon>
        <taxon>Agaricomycetes</taxon>
        <taxon>Agaricomycetidae</taxon>
        <taxon>Agaricales</taxon>
        <taxon>Agaricineae</taxon>
        <taxon>Psathyrellaceae</taxon>
        <taxon>Candolleomyces</taxon>
    </lineage>
</organism>
<gene>
    <name evidence="5" type="ORF">H1R20_g2061</name>
</gene>
<proteinExistence type="predicted"/>
<feature type="compositionally biased region" description="Low complexity" evidence="3">
    <location>
        <begin position="186"/>
        <end position="203"/>
    </location>
</feature>
<dbReference type="GO" id="GO:0003729">
    <property type="term" value="F:mRNA binding"/>
    <property type="evidence" value="ECO:0007669"/>
    <property type="project" value="TreeGrafter"/>
</dbReference>
<evidence type="ECO:0000313" key="5">
    <source>
        <dbReference type="EMBL" id="KAJ2935026.1"/>
    </source>
</evidence>
<evidence type="ECO:0000256" key="2">
    <source>
        <dbReference type="PROSITE-ProRule" id="PRU00176"/>
    </source>
</evidence>
<dbReference type="SMART" id="SM00360">
    <property type="entry name" value="RRM"/>
    <property type="match status" value="1"/>
</dbReference>
<feature type="non-terminal residue" evidence="5">
    <location>
        <position position="1"/>
    </location>
</feature>
<dbReference type="PROSITE" id="PS50102">
    <property type="entry name" value="RRM"/>
    <property type="match status" value="1"/>
</dbReference>
<dbReference type="InterPro" id="IPR051229">
    <property type="entry name" value="ALYREF_mRNA_export"/>
</dbReference>
<name>A0A9W8JHS4_9AGAR</name>
<feature type="compositionally biased region" description="Basic residues" evidence="3">
    <location>
        <begin position="216"/>
        <end position="228"/>
    </location>
</feature>
<protein>
    <recommendedName>
        <fullName evidence="4">RRM domain-containing protein</fullName>
    </recommendedName>
</protein>
<accession>A0A9W8JHS4</accession>
<dbReference type="AlphaFoldDB" id="A0A9W8JHS4"/>
<dbReference type="OrthoDB" id="346839at2759"/>
<dbReference type="GO" id="GO:0006406">
    <property type="term" value="P:mRNA export from nucleus"/>
    <property type="evidence" value="ECO:0007669"/>
    <property type="project" value="TreeGrafter"/>
</dbReference>
<dbReference type="Pfam" id="PF00076">
    <property type="entry name" value="RRM_1"/>
    <property type="match status" value="1"/>
</dbReference>
<evidence type="ECO:0000259" key="4">
    <source>
        <dbReference type="PROSITE" id="PS50102"/>
    </source>
</evidence>
<evidence type="ECO:0000313" key="6">
    <source>
        <dbReference type="Proteomes" id="UP001140091"/>
    </source>
</evidence>
<evidence type="ECO:0000256" key="3">
    <source>
        <dbReference type="SAM" id="MobiDB-lite"/>
    </source>
</evidence>
<evidence type="ECO:0000256" key="1">
    <source>
        <dbReference type="ARBA" id="ARBA00022884"/>
    </source>
</evidence>
<feature type="domain" description="RRM" evidence="4">
    <location>
        <begin position="93"/>
        <end position="156"/>
    </location>
</feature>
<feature type="region of interest" description="Disordered" evidence="3">
    <location>
        <begin position="183"/>
        <end position="255"/>
    </location>
</feature>
<keyword evidence="6" id="KW-1185">Reference proteome</keyword>
<keyword evidence="1 2" id="KW-0694">RNA-binding</keyword>
<dbReference type="GO" id="GO:0005634">
    <property type="term" value="C:nucleus"/>
    <property type="evidence" value="ECO:0007669"/>
    <property type="project" value="TreeGrafter"/>
</dbReference>
<dbReference type="EMBL" id="JANBPK010000706">
    <property type="protein sequence ID" value="KAJ2935026.1"/>
    <property type="molecule type" value="Genomic_DNA"/>
</dbReference>
<dbReference type="Proteomes" id="UP001140091">
    <property type="component" value="Unassembled WGS sequence"/>
</dbReference>
<comment type="caution">
    <text evidence="5">The sequence shown here is derived from an EMBL/GenBank/DDBJ whole genome shotgun (WGS) entry which is preliminary data.</text>
</comment>
<dbReference type="PANTHER" id="PTHR19965:SF35">
    <property type="entry name" value="RNA ANNEALING PROTEIN YRA1"/>
    <property type="match status" value="1"/>
</dbReference>
<reference evidence="5" key="1">
    <citation type="submission" date="2022-06" db="EMBL/GenBank/DDBJ databases">
        <title>Genome Sequence of Candolleomyces eurysporus.</title>
        <authorList>
            <person name="Buettner E."/>
        </authorList>
    </citation>
    <scope>NUCLEOTIDE SEQUENCE</scope>
    <source>
        <strain evidence="5">VTCC 930004</strain>
    </source>
</reference>
<dbReference type="PANTHER" id="PTHR19965">
    <property type="entry name" value="RNA AND EXPORT FACTOR BINDING PROTEIN"/>
    <property type="match status" value="1"/>
</dbReference>
<dbReference type="SUPFAM" id="SSF54928">
    <property type="entry name" value="RNA-binding domain, RBD"/>
    <property type="match status" value="1"/>
</dbReference>